<evidence type="ECO:0000313" key="1">
    <source>
        <dbReference type="EMBL" id="WQD75072.1"/>
    </source>
</evidence>
<organism evidence="1 2">
    <name type="scientific">Pseudomonas fluorescens</name>
    <dbReference type="NCBI Taxonomy" id="294"/>
    <lineage>
        <taxon>Bacteria</taxon>
        <taxon>Pseudomonadati</taxon>
        <taxon>Pseudomonadota</taxon>
        <taxon>Gammaproteobacteria</taxon>
        <taxon>Pseudomonadales</taxon>
        <taxon>Pseudomonadaceae</taxon>
        <taxon>Pseudomonas</taxon>
    </lineage>
</organism>
<reference evidence="1" key="1">
    <citation type="submission" date="2023-12" db="EMBL/GenBank/DDBJ databases">
        <title>Genome sequencing and assembly of bacterial species from a model synthetic community.</title>
        <authorList>
            <person name="Hogle S.L."/>
        </authorList>
    </citation>
    <scope>NUCLEOTIDE SEQUENCE</scope>
    <source>
        <strain evidence="1">SBW25</strain>
    </source>
</reference>
<evidence type="ECO:0000313" key="2">
    <source>
        <dbReference type="Proteomes" id="UP001325023"/>
    </source>
</evidence>
<protein>
    <submittedName>
        <fullName evidence="1">Uncharacterized protein</fullName>
    </submittedName>
</protein>
<keyword evidence="2" id="KW-1185">Reference proteome</keyword>
<sequence>MTDREDVARAIKALSPKSEIMEFDFTPHAPKILRELADEIEKGTKNLKSAAWHCSKSTPHIQQMVVTIERDS</sequence>
<gene>
    <name evidence="1" type="ORF">U0037_14355</name>
</gene>
<name>A0ACD4Y0P9_PSEFL</name>
<proteinExistence type="predicted"/>
<dbReference type="Proteomes" id="UP001325023">
    <property type="component" value="Chromosome"/>
</dbReference>
<dbReference type="EMBL" id="CP140009">
    <property type="protein sequence ID" value="WQD75072.1"/>
    <property type="molecule type" value="Genomic_DNA"/>
</dbReference>
<accession>A0ACD4Y0P9</accession>